<dbReference type="SUPFAM" id="SSF54001">
    <property type="entry name" value="Cysteine proteinases"/>
    <property type="match status" value="1"/>
</dbReference>
<proteinExistence type="inferred from homology"/>
<comment type="caution">
    <text evidence="6">The sequence shown here is derived from an EMBL/GenBank/DDBJ whole genome shotgun (WGS) entry which is preliminary data.</text>
</comment>
<dbReference type="OrthoDB" id="8188607at2759"/>
<name>A0A6G0Y7F0_APHCR</name>
<dbReference type="GO" id="GO:0016929">
    <property type="term" value="F:deSUMOylase activity"/>
    <property type="evidence" value="ECO:0007669"/>
    <property type="project" value="TreeGrafter"/>
</dbReference>
<dbReference type="Gene3D" id="3.40.395.10">
    <property type="entry name" value="Adenoviral Proteinase, Chain A"/>
    <property type="match status" value="1"/>
</dbReference>
<dbReference type="AlphaFoldDB" id="A0A6G0Y7F0"/>
<keyword evidence="4" id="KW-0788">Thiol protease</keyword>
<comment type="similarity">
    <text evidence="1">Belongs to the peptidase C48 family.</text>
</comment>
<evidence type="ECO:0000256" key="2">
    <source>
        <dbReference type="ARBA" id="ARBA00022670"/>
    </source>
</evidence>
<dbReference type="PANTHER" id="PTHR12606:SF141">
    <property type="entry name" value="GH15225P-RELATED"/>
    <property type="match status" value="1"/>
</dbReference>
<dbReference type="EMBL" id="VUJU01005757">
    <property type="protein sequence ID" value="KAF0750341.1"/>
    <property type="molecule type" value="Genomic_DNA"/>
</dbReference>
<protein>
    <submittedName>
        <fullName evidence="6">Ubiquitin-like-specific protease 1</fullName>
    </submittedName>
</protein>
<evidence type="ECO:0000256" key="1">
    <source>
        <dbReference type="ARBA" id="ARBA00005234"/>
    </source>
</evidence>
<dbReference type="GO" id="GO:0016926">
    <property type="term" value="P:protein desumoylation"/>
    <property type="evidence" value="ECO:0007669"/>
    <property type="project" value="TreeGrafter"/>
</dbReference>
<evidence type="ECO:0000259" key="5">
    <source>
        <dbReference type="PROSITE" id="PS50600"/>
    </source>
</evidence>
<feature type="domain" description="Ubiquitin-like protease family profile" evidence="5">
    <location>
        <begin position="335"/>
        <end position="494"/>
    </location>
</feature>
<dbReference type="PROSITE" id="PS50600">
    <property type="entry name" value="ULP_PROTEASE"/>
    <property type="match status" value="1"/>
</dbReference>
<sequence length="523" mass="60675">MGSFNSLRNIKRWFTDKAGFSGPRGPTKRKHEECESLNYKRVRMDDSLVEIVEISNESLSEAEEVEMTEPELSIVPLRANPYVLLIENKQYPRRTTSPVKTIDLSESNEEDCKIKIISTYSLSNPQLINNRNIEMVRSASSKDIQENKSSITASMNGMEKLSSSMEGGFSALTINDSSTNSNIDKSFAMISKHYVTQKPEINILSVSSSRSPISIHKENIINQFKISQTSGKENLDIPELSFDKNRIIKHELFYECILRKFKEKQAAAILNSTSKTQLKSPENISQERLEIMKKELCKIEPQKINDIFPDYSKEICESIAFEMSGRLNEYIIEGKTIKKTDLQTIYLPTDWLNDEVINHYLSMIVDRDTINIHSFNTWFYNKFSKHGYKSVCRWSRKKDIFACKKMFIPINLIAHWCLVCVNFIEKTVIYYDSLRLNNSQCLNNIFDYLKQEYENKKNEKLDCSGWKIMNAEDCPLQKNGYDCGVFTCINAEYLSRDAKLDFVQADMPMFRKRICYEILNNRL</sequence>
<reference evidence="6 7" key="1">
    <citation type="submission" date="2019-08" db="EMBL/GenBank/DDBJ databases">
        <title>Whole genome of Aphis craccivora.</title>
        <authorList>
            <person name="Voronova N.V."/>
            <person name="Shulinski R.S."/>
            <person name="Bandarenka Y.V."/>
            <person name="Zhorov D.G."/>
            <person name="Warner D."/>
        </authorList>
    </citation>
    <scope>NUCLEOTIDE SEQUENCE [LARGE SCALE GENOMIC DNA]</scope>
    <source>
        <strain evidence="6">180601</strain>
        <tissue evidence="6">Whole Body</tissue>
    </source>
</reference>
<accession>A0A6G0Y7F0</accession>
<dbReference type="GO" id="GO:0006508">
    <property type="term" value="P:proteolysis"/>
    <property type="evidence" value="ECO:0007669"/>
    <property type="project" value="UniProtKB-KW"/>
</dbReference>
<dbReference type="Pfam" id="PF02902">
    <property type="entry name" value="Peptidase_C48"/>
    <property type="match status" value="1"/>
</dbReference>
<keyword evidence="2 6" id="KW-0645">Protease</keyword>
<dbReference type="InterPro" id="IPR038765">
    <property type="entry name" value="Papain-like_cys_pep_sf"/>
</dbReference>
<evidence type="ECO:0000256" key="4">
    <source>
        <dbReference type="ARBA" id="ARBA00022807"/>
    </source>
</evidence>
<evidence type="ECO:0000313" key="7">
    <source>
        <dbReference type="Proteomes" id="UP000478052"/>
    </source>
</evidence>
<keyword evidence="3" id="KW-0378">Hydrolase</keyword>
<gene>
    <name evidence="6" type="ORF">FWK35_00035879</name>
</gene>
<organism evidence="6 7">
    <name type="scientific">Aphis craccivora</name>
    <name type="common">Cowpea aphid</name>
    <dbReference type="NCBI Taxonomy" id="307492"/>
    <lineage>
        <taxon>Eukaryota</taxon>
        <taxon>Metazoa</taxon>
        <taxon>Ecdysozoa</taxon>
        <taxon>Arthropoda</taxon>
        <taxon>Hexapoda</taxon>
        <taxon>Insecta</taxon>
        <taxon>Pterygota</taxon>
        <taxon>Neoptera</taxon>
        <taxon>Paraneoptera</taxon>
        <taxon>Hemiptera</taxon>
        <taxon>Sternorrhyncha</taxon>
        <taxon>Aphidomorpha</taxon>
        <taxon>Aphidoidea</taxon>
        <taxon>Aphididae</taxon>
        <taxon>Aphidini</taxon>
        <taxon>Aphis</taxon>
        <taxon>Aphis</taxon>
    </lineage>
</organism>
<dbReference type="InterPro" id="IPR003653">
    <property type="entry name" value="Peptidase_C48_C"/>
</dbReference>
<dbReference type="PANTHER" id="PTHR12606">
    <property type="entry name" value="SENTRIN/SUMO-SPECIFIC PROTEASE"/>
    <property type="match status" value="1"/>
</dbReference>
<evidence type="ECO:0000256" key="3">
    <source>
        <dbReference type="ARBA" id="ARBA00022801"/>
    </source>
</evidence>
<dbReference type="Proteomes" id="UP000478052">
    <property type="component" value="Unassembled WGS sequence"/>
</dbReference>
<evidence type="ECO:0000313" key="6">
    <source>
        <dbReference type="EMBL" id="KAF0750341.1"/>
    </source>
</evidence>
<keyword evidence="7" id="KW-1185">Reference proteome</keyword>
<dbReference type="GO" id="GO:0005634">
    <property type="term" value="C:nucleus"/>
    <property type="evidence" value="ECO:0007669"/>
    <property type="project" value="TreeGrafter"/>
</dbReference>